<evidence type="ECO:0000259" key="3">
    <source>
        <dbReference type="Pfam" id="PF05175"/>
    </source>
</evidence>
<dbReference type="Pfam" id="PF05175">
    <property type="entry name" value="MTS"/>
    <property type="match status" value="1"/>
</dbReference>
<proteinExistence type="predicted"/>
<evidence type="ECO:0000313" key="5">
    <source>
        <dbReference type="Proteomes" id="UP000198767"/>
    </source>
</evidence>
<keyword evidence="1 4" id="KW-0489">Methyltransferase</keyword>
<dbReference type="PANTHER" id="PTHR47739">
    <property type="entry name" value="TRNA1(VAL) (ADENINE(37)-N6)-METHYLTRANSFERASE"/>
    <property type="match status" value="1"/>
</dbReference>
<dbReference type="InterPro" id="IPR050210">
    <property type="entry name" value="tRNA_Adenine-N(6)_MTase"/>
</dbReference>
<evidence type="ECO:0000313" key="4">
    <source>
        <dbReference type="EMBL" id="SCZ49997.1"/>
    </source>
</evidence>
<gene>
    <name evidence="4" type="ORF">SAMN04488118_101202</name>
</gene>
<dbReference type="EMBL" id="FMWG01000001">
    <property type="protein sequence ID" value="SCZ49997.1"/>
    <property type="molecule type" value="Genomic_DNA"/>
</dbReference>
<dbReference type="PROSITE" id="PS00092">
    <property type="entry name" value="N6_MTASE"/>
    <property type="match status" value="1"/>
</dbReference>
<dbReference type="Proteomes" id="UP000198767">
    <property type="component" value="Unassembled WGS sequence"/>
</dbReference>
<keyword evidence="1 4" id="KW-0808">Transferase</keyword>
<evidence type="ECO:0000256" key="2">
    <source>
        <dbReference type="ARBA" id="ARBA00022691"/>
    </source>
</evidence>
<evidence type="ECO:0000256" key="1">
    <source>
        <dbReference type="ARBA" id="ARBA00022603"/>
    </source>
</evidence>
<dbReference type="GO" id="GO:0008170">
    <property type="term" value="F:N-methyltransferase activity"/>
    <property type="evidence" value="ECO:0007669"/>
    <property type="project" value="UniProtKB-ARBA"/>
</dbReference>
<dbReference type="AlphaFoldDB" id="A0A1G5PKH6"/>
<dbReference type="InterPro" id="IPR002052">
    <property type="entry name" value="DNA_methylase_N6_adenine_CS"/>
</dbReference>
<dbReference type="Gene3D" id="3.40.50.150">
    <property type="entry name" value="Vaccinia Virus protein VP39"/>
    <property type="match status" value="1"/>
</dbReference>
<name>A0A1G5PKH6_9RHOB</name>
<dbReference type="GO" id="GO:0032259">
    <property type="term" value="P:methylation"/>
    <property type="evidence" value="ECO:0007669"/>
    <property type="project" value="UniProtKB-KW"/>
</dbReference>
<dbReference type="InterPro" id="IPR029063">
    <property type="entry name" value="SAM-dependent_MTases_sf"/>
</dbReference>
<dbReference type="RefSeq" id="WP_232716343.1">
    <property type="nucleotide sequence ID" value="NZ_FMWG01000001.1"/>
</dbReference>
<sequence length="257" mass="27728">MARTVFAEQDLSQNLFLGGKVSLLQPKNGYRAGVDPVLLAASVPAQPGESLLELGCGAGQAMLCVNARIPGLKITGVELQFAYADLARRNGKLNDCALKVHEADLTMLPDGVKQQQFDHVIANPPYYRKGAHSPSQNNGRRVALGEETPLGQWIDIAARRLRHKGYLHVIQRADRLPDVLMASADRLGSVEVLPLAPRVGRAAELVLVRARKGGRAAFRLHAPLVLHLGAQHGEDGVDYSPQVEAILRNGAALAWPT</sequence>
<reference evidence="4 5" key="1">
    <citation type="submission" date="2016-10" db="EMBL/GenBank/DDBJ databases">
        <authorList>
            <person name="de Groot N.N."/>
        </authorList>
    </citation>
    <scope>NUCLEOTIDE SEQUENCE [LARGE SCALE GENOMIC DNA]</scope>
    <source>
        <strain evidence="4 5">U95</strain>
    </source>
</reference>
<dbReference type="GO" id="GO:0003676">
    <property type="term" value="F:nucleic acid binding"/>
    <property type="evidence" value="ECO:0007669"/>
    <property type="project" value="InterPro"/>
</dbReference>
<keyword evidence="5" id="KW-1185">Reference proteome</keyword>
<organism evidence="4 5">
    <name type="scientific">Epibacterium ulvae</name>
    <dbReference type="NCBI Taxonomy" id="1156985"/>
    <lineage>
        <taxon>Bacteria</taxon>
        <taxon>Pseudomonadati</taxon>
        <taxon>Pseudomonadota</taxon>
        <taxon>Alphaproteobacteria</taxon>
        <taxon>Rhodobacterales</taxon>
        <taxon>Roseobacteraceae</taxon>
        <taxon>Epibacterium</taxon>
    </lineage>
</organism>
<dbReference type="CDD" id="cd02440">
    <property type="entry name" value="AdoMet_MTases"/>
    <property type="match status" value="1"/>
</dbReference>
<dbReference type="PANTHER" id="PTHR47739:SF1">
    <property type="entry name" value="TRNA1(VAL) (ADENINE(37)-N6)-METHYLTRANSFERASE"/>
    <property type="match status" value="1"/>
</dbReference>
<protein>
    <submittedName>
        <fullName evidence="4">tRNA1(Val) A37 N6-methylase TrmN6</fullName>
    </submittedName>
</protein>
<dbReference type="GO" id="GO:0008757">
    <property type="term" value="F:S-adenosylmethionine-dependent methyltransferase activity"/>
    <property type="evidence" value="ECO:0007669"/>
    <property type="project" value="UniProtKB-ARBA"/>
</dbReference>
<accession>A0A1G5PKH6</accession>
<dbReference type="InterPro" id="IPR007848">
    <property type="entry name" value="Small_mtfrase_dom"/>
</dbReference>
<feature type="domain" description="Methyltransferase small" evidence="3">
    <location>
        <begin position="38"/>
        <end position="132"/>
    </location>
</feature>
<dbReference type="STRING" id="1156985.SAMN04488118_101202"/>
<dbReference type="SUPFAM" id="SSF53335">
    <property type="entry name" value="S-adenosyl-L-methionine-dependent methyltransferases"/>
    <property type="match status" value="1"/>
</dbReference>
<keyword evidence="2" id="KW-0949">S-adenosyl-L-methionine</keyword>